<dbReference type="InterPro" id="IPR025295">
    <property type="entry name" value="eCIS_core_dom"/>
</dbReference>
<feature type="region of interest" description="Disordered" evidence="1">
    <location>
        <begin position="167"/>
        <end position="188"/>
    </location>
</feature>
<comment type="caution">
    <text evidence="3">The sequence shown here is derived from an EMBL/GenBank/DDBJ whole genome shotgun (WGS) entry which is preliminary data.</text>
</comment>
<keyword evidence="4" id="KW-1185">Reference proteome</keyword>
<dbReference type="Pfam" id="PF13699">
    <property type="entry name" value="eCIS_core"/>
    <property type="match status" value="1"/>
</dbReference>
<dbReference type="Proteomes" id="UP000295565">
    <property type="component" value="Unassembled WGS sequence"/>
</dbReference>
<organism evidence="3 4">
    <name type="scientific">Celerinatantimonas diazotrophica</name>
    <dbReference type="NCBI Taxonomy" id="412034"/>
    <lineage>
        <taxon>Bacteria</taxon>
        <taxon>Pseudomonadati</taxon>
        <taxon>Pseudomonadota</taxon>
        <taxon>Gammaproteobacteria</taxon>
        <taxon>Celerinatantimonadaceae</taxon>
        <taxon>Celerinatantimonas</taxon>
    </lineage>
</organism>
<proteinExistence type="predicted"/>
<gene>
    <name evidence="3" type="ORF">EV690_2402</name>
</gene>
<evidence type="ECO:0000259" key="2">
    <source>
        <dbReference type="Pfam" id="PF13699"/>
    </source>
</evidence>
<protein>
    <submittedName>
        <fullName evidence="3">Uncharacterized protein DUF4157</fullName>
    </submittedName>
</protein>
<feature type="compositionally biased region" description="Low complexity" evidence="1">
    <location>
        <begin position="176"/>
        <end position="188"/>
    </location>
</feature>
<dbReference type="OrthoDB" id="292792at2"/>
<evidence type="ECO:0000256" key="1">
    <source>
        <dbReference type="SAM" id="MobiDB-lite"/>
    </source>
</evidence>
<evidence type="ECO:0000313" key="3">
    <source>
        <dbReference type="EMBL" id="TCK47380.1"/>
    </source>
</evidence>
<dbReference type="RefSeq" id="WP_131913202.1">
    <property type="nucleotide sequence ID" value="NZ_OU594967.1"/>
</dbReference>
<feature type="domain" description="eCIS core" evidence="2">
    <location>
        <begin position="66"/>
        <end position="131"/>
    </location>
</feature>
<feature type="compositionally biased region" description="Polar residues" evidence="1">
    <location>
        <begin position="17"/>
        <end position="26"/>
    </location>
</feature>
<accession>A0A4R1JA26</accession>
<feature type="region of interest" description="Disordered" evidence="1">
    <location>
        <begin position="1"/>
        <end position="39"/>
    </location>
</feature>
<sequence length="827" mass="93123">MRHSSSSRTPGLDKPQKSGSASSTRPLQAKQLPAPTIADQRQETVIQKQQIKMMHHHTQLHNNTGLPDDLKEGMEQLSGFNLNHVRVHHNSSEPSKIGAAAFAQGHQIYMGQGQDQHLPHELAHVVQQMQGRVATTTQYQGLNINDDDALEQEATDWGHQALAYAAQNQSTQADESSPLPSTSFLSSSSLMNQDHQPIQAVWLFYDTSMDSTRRIFWHEDRSPQARGQIPAPPTIWQNYQMVDESNVGDYYRADYTIRPSRSSIPAYTLSEYNAIYCSTNRRNTGDVYNPFGRFDSESSVTSFIPNSRMGDTRKKELAEYLASKEKSFQKNNSEATQELWEKIKEDYKAQGKIISDRNQWGYPPYIVTVGRRILPFIGCTDFGAHYSDHRPVEGQASPNFKPKSDPNDLKWAQGVTSAGDMKEAVSKNISTDVIESFEGKKRIKSQNEVMGMSACVAAENAGFDPNEGNGWEWLHMIAHSMGGIDLQGPQVSENLVAGTSECNTQMIVVEEFLKDIVKRIKGHAHLHVMATMFDAERHIGQTIRYDFSMYDEHSTPLSVYHWVFDCLSRSKPLVSENRQLRYAGRTTFGALDAKNLSSYQFGENPFQANSDAMIIESPANKLTPRELAHFALNIPKERRAAIAEAFGLESSQTSQQHIYDLLAVQDQETVLDVVRSASIKVPDDKQIYQNVDRNLAEMGLYRTPSDTTGFICLIDSIYQALLKDEIKINRQDLINEVRRLTGTNQGDMLEIINPQGNLVLEAVQNVIFSNLRLHVDLDVDIFLVMPNGFVVQFLNANERLVANSTKTVSLRLLFINNNHYEPLFDNA</sequence>
<evidence type="ECO:0000313" key="4">
    <source>
        <dbReference type="Proteomes" id="UP000295565"/>
    </source>
</evidence>
<dbReference type="AlphaFoldDB" id="A0A4R1JA26"/>
<dbReference type="EMBL" id="SMGD01000014">
    <property type="protein sequence ID" value="TCK47380.1"/>
    <property type="molecule type" value="Genomic_DNA"/>
</dbReference>
<name>A0A4R1JA26_9GAMM</name>
<reference evidence="3 4" key="1">
    <citation type="submission" date="2019-03" db="EMBL/GenBank/DDBJ databases">
        <title>Genomic Encyclopedia of Type Strains, Phase IV (KMG-IV): sequencing the most valuable type-strain genomes for metagenomic binning, comparative biology and taxonomic classification.</title>
        <authorList>
            <person name="Goeker M."/>
        </authorList>
    </citation>
    <scope>NUCLEOTIDE SEQUENCE [LARGE SCALE GENOMIC DNA]</scope>
    <source>
        <strain evidence="3 4">DSM 18577</strain>
    </source>
</reference>